<dbReference type="Proteomes" id="UP000287502">
    <property type="component" value="Chromosome"/>
</dbReference>
<dbReference type="InterPro" id="IPR006674">
    <property type="entry name" value="HD_domain"/>
</dbReference>
<dbReference type="RefSeq" id="WP_128465836.1">
    <property type="nucleotide sequence ID" value="NZ_CP035108.1"/>
</dbReference>
<dbReference type="KEGG" id="gtl:EP073_03755"/>
<dbReference type="OrthoDB" id="9801160at2"/>
<gene>
    <name evidence="2" type="ORF">EP073_03755</name>
</gene>
<dbReference type="PANTHER" id="PTHR38659:SF1">
    <property type="entry name" value="METAL DEPENDENT PHOSPHOHYDROLASE"/>
    <property type="match status" value="1"/>
</dbReference>
<accession>A0A3R5UX20</accession>
<dbReference type="InterPro" id="IPR003607">
    <property type="entry name" value="HD/PDEase_dom"/>
</dbReference>
<feature type="domain" description="HD/PDEase" evidence="1">
    <location>
        <begin position="17"/>
        <end position="124"/>
    </location>
</feature>
<dbReference type="InterPro" id="IPR006675">
    <property type="entry name" value="HDIG_dom"/>
</dbReference>
<proteinExistence type="predicted"/>
<dbReference type="SUPFAM" id="SSF109604">
    <property type="entry name" value="HD-domain/PDEase-like"/>
    <property type="match status" value="1"/>
</dbReference>
<dbReference type="SMART" id="SM00471">
    <property type="entry name" value="HDc"/>
    <property type="match status" value="1"/>
</dbReference>
<dbReference type="EMBL" id="CP035108">
    <property type="protein sequence ID" value="QAR32549.1"/>
    <property type="molecule type" value="Genomic_DNA"/>
</dbReference>
<reference evidence="2 3" key="1">
    <citation type="submission" date="2019-01" db="EMBL/GenBank/DDBJ databases">
        <title>Geovibrio thiophilus DSM 11263, complete genome.</title>
        <authorList>
            <person name="Spring S."/>
            <person name="Bunk B."/>
            <person name="Sproer C."/>
        </authorList>
    </citation>
    <scope>NUCLEOTIDE SEQUENCE [LARGE SCALE GENOMIC DNA]</scope>
    <source>
        <strain evidence="2 3">DSM 11263</strain>
    </source>
</reference>
<dbReference type="PANTHER" id="PTHR38659">
    <property type="entry name" value="METAL-DEPENDENT PHOSPHOHYDROLASE"/>
    <property type="match status" value="1"/>
</dbReference>
<dbReference type="CDD" id="cd00077">
    <property type="entry name" value="HDc"/>
    <property type="match status" value="1"/>
</dbReference>
<evidence type="ECO:0000313" key="3">
    <source>
        <dbReference type="Proteomes" id="UP000287502"/>
    </source>
</evidence>
<dbReference type="NCBIfam" id="TIGR00277">
    <property type="entry name" value="HDIG"/>
    <property type="match status" value="1"/>
</dbReference>
<keyword evidence="3" id="KW-1185">Reference proteome</keyword>
<dbReference type="Pfam" id="PF01966">
    <property type="entry name" value="HD"/>
    <property type="match status" value="1"/>
</dbReference>
<evidence type="ECO:0000259" key="1">
    <source>
        <dbReference type="SMART" id="SM00471"/>
    </source>
</evidence>
<protein>
    <submittedName>
        <fullName evidence="2">HDIG domain-containing protein</fullName>
    </submittedName>
</protein>
<dbReference type="AlphaFoldDB" id="A0A3R5UX20"/>
<organism evidence="2 3">
    <name type="scientific">Geovibrio thiophilus</name>
    <dbReference type="NCBI Taxonomy" id="139438"/>
    <lineage>
        <taxon>Bacteria</taxon>
        <taxon>Pseudomonadati</taxon>
        <taxon>Deferribacterota</taxon>
        <taxon>Deferribacteres</taxon>
        <taxon>Deferribacterales</taxon>
        <taxon>Geovibrionaceae</taxon>
        <taxon>Geovibrio</taxon>
    </lineage>
</organism>
<name>A0A3R5UX20_9BACT</name>
<sequence length="185" mass="21005">MELNRESAYALLTEYTKSDSLLKHALSVEQAMRAYARRLGGDEEKWGIAGLIHDFDYEQFPTLEDHPYKGCEILREKGWTEDIIRAVMSHGEHTGVTRETPMEKALFAVDELCGFLLACAYVRPDRKISMVEVKSVKKKLKDKSFARAVNREDIAKGIEELGVEADEHIRFVIDALSEISDELGL</sequence>
<dbReference type="Gene3D" id="1.10.3210.10">
    <property type="entry name" value="Hypothetical protein af1432"/>
    <property type="match status" value="1"/>
</dbReference>
<evidence type="ECO:0000313" key="2">
    <source>
        <dbReference type="EMBL" id="QAR32549.1"/>
    </source>
</evidence>